<dbReference type="InterPro" id="IPR036397">
    <property type="entry name" value="RNaseH_sf"/>
</dbReference>
<dbReference type="Proteomes" id="UP001148838">
    <property type="component" value="Unassembled WGS sequence"/>
</dbReference>
<organism evidence="1 2">
    <name type="scientific">Periplaneta americana</name>
    <name type="common">American cockroach</name>
    <name type="synonym">Blatta americana</name>
    <dbReference type="NCBI Taxonomy" id="6978"/>
    <lineage>
        <taxon>Eukaryota</taxon>
        <taxon>Metazoa</taxon>
        <taxon>Ecdysozoa</taxon>
        <taxon>Arthropoda</taxon>
        <taxon>Hexapoda</taxon>
        <taxon>Insecta</taxon>
        <taxon>Pterygota</taxon>
        <taxon>Neoptera</taxon>
        <taxon>Polyneoptera</taxon>
        <taxon>Dictyoptera</taxon>
        <taxon>Blattodea</taxon>
        <taxon>Blattoidea</taxon>
        <taxon>Blattidae</taxon>
        <taxon>Blattinae</taxon>
        <taxon>Periplaneta</taxon>
    </lineage>
</organism>
<sequence>MPQRRQLDPVLKGRIIGRLGAGKTQIEVSRALSVASKLHFQALVTWSRQHQHWTLDEWRNVLFTDESRFCLTNDSRRTIIWRERGTRFHPKKIVEKRPFCDGGVLVRAGIMFNGSTDLHIFAAGAVNAQSHRDEVLERHVQLCREHAWDALGRRVAAHQPPSRKLSTFRNALRQEWKQLPAELLNHLVEDMPRRCDTCVAIRSNHTPY</sequence>
<name>A0ABQ8SER1_PERAM</name>
<protein>
    <recommendedName>
        <fullName evidence="3">Transposable element Tcb1 transposase</fullName>
    </recommendedName>
</protein>
<accession>A0ABQ8SER1</accession>
<reference evidence="1 2" key="1">
    <citation type="journal article" date="2022" name="Allergy">
        <title>Genome assembly and annotation of Periplaneta americana reveal a comprehensive cockroach allergen profile.</title>
        <authorList>
            <person name="Wang L."/>
            <person name="Xiong Q."/>
            <person name="Saelim N."/>
            <person name="Wang L."/>
            <person name="Nong W."/>
            <person name="Wan A.T."/>
            <person name="Shi M."/>
            <person name="Liu X."/>
            <person name="Cao Q."/>
            <person name="Hui J.H.L."/>
            <person name="Sookrung N."/>
            <person name="Leung T.F."/>
            <person name="Tungtrongchitr A."/>
            <person name="Tsui S.K.W."/>
        </authorList>
    </citation>
    <scope>NUCLEOTIDE SEQUENCE [LARGE SCALE GENOMIC DNA]</scope>
    <source>
        <strain evidence="1">PWHHKU_190912</strain>
    </source>
</reference>
<comment type="caution">
    <text evidence="1">The sequence shown here is derived from an EMBL/GenBank/DDBJ whole genome shotgun (WGS) entry which is preliminary data.</text>
</comment>
<evidence type="ECO:0000313" key="1">
    <source>
        <dbReference type="EMBL" id="KAJ4432598.1"/>
    </source>
</evidence>
<keyword evidence="2" id="KW-1185">Reference proteome</keyword>
<proteinExistence type="predicted"/>
<evidence type="ECO:0000313" key="2">
    <source>
        <dbReference type="Proteomes" id="UP001148838"/>
    </source>
</evidence>
<gene>
    <name evidence="1" type="ORF">ANN_21221</name>
</gene>
<evidence type="ECO:0008006" key="3">
    <source>
        <dbReference type="Google" id="ProtNLM"/>
    </source>
</evidence>
<dbReference type="Gene3D" id="3.30.420.10">
    <property type="entry name" value="Ribonuclease H-like superfamily/Ribonuclease H"/>
    <property type="match status" value="2"/>
</dbReference>
<dbReference type="EMBL" id="JAJSOF020000029">
    <property type="protein sequence ID" value="KAJ4432598.1"/>
    <property type="molecule type" value="Genomic_DNA"/>
</dbReference>